<dbReference type="InterPro" id="IPR050230">
    <property type="entry name" value="CALM/Myosin/TropC-like"/>
</dbReference>
<organism evidence="8 9">
    <name type="scientific">Symbiodinium microadriaticum</name>
    <name type="common">Dinoflagellate</name>
    <name type="synonym">Zooxanthella microadriatica</name>
    <dbReference type="NCBI Taxonomy" id="2951"/>
    <lineage>
        <taxon>Eukaryota</taxon>
        <taxon>Sar</taxon>
        <taxon>Alveolata</taxon>
        <taxon>Dinophyceae</taxon>
        <taxon>Suessiales</taxon>
        <taxon>Symbiodiniaceae</taxon>
        <taxon>Symbiodinium</taxon>
    </lineage>
</organism>
<dbReference type="GO" id="GO:0005509">
    <property type="term" value="F:calcium ion binding"/>
    <property type="evidence" value="ECO:0007669"/>
    <property type="project" value="InterPro"/>
</dbReference>
<sequence>MGFHGCLCLIVEHRSGPGSSEFLSTIGDLRPSFTMSMGASRRGAPRKKLTYDKPGLTEDEIDEIKEAFNLFDTDGSGTIDPGELKAAMRSLGFETKNPTIFQMIADLDQDGTAIGFDDFLDAITAKLGDKETRDGIHKIFNLFDDDKTGTITLKNLKRVSKELGETMTEEELREMIERADTDGDGAITPEDIDRLLQHHDEEDLSIGQQLSSEACAAFTDGY</sequence>
<dbReference type="PANTHER" id="PTHR23048:SF59">
    <property type="entry name" value="EF-HAND SUPERFAMILY PROTEIN"/>
    <property type="match status" value="1"/>
</dbReference>
<keyword evidence="9" id="KW-1185">Reference proteome</keyword>
<dbReference type="OrthoDB" id="26525at2759"/>
<keyword evidence="5" id="KW-0963">Cytoplasm</keyword>
<accession>A0A1Q9D0L0</accession>
<protein>
    <submittedName>
        <fullName evidence="8">Caltractin ICL1e</fullName>
    </submittedName>
</protein>
<comment type="caution">
    <text evidence="8">The sequence shown here is derived from an EMBL/GenBank/DDBJ whole genome shotgun (WGS) entry which is preliminary data.</text>
</comment>
<dbReference type="SUPFAM" id="SSF47473">
    <property type="entry name" value="EF-hand"/>
    <property type="match status" value="1"/>
</dbReference>
<proteinExistence type="inferred from homology"/>
<evidence type="ECO:0000313" key="7">
    <source>
        <dbReference type="EMBL" id="OLP82962.1"/>
    </source>
</evidence>
<evidence type="ECO:0000256" key="5">
    <source>
        <dbReference type="ARBA" id="ARBA00023212"/>
    </source>
</evidence>
<comment type="similarity">
    <text evidence="2">Belongs to the centrin family.</text>
</comment>
<dbReference type="Proteomes" id="UP000186817">
    <property type="component" value="Unassembled WGS sequence"/>
</dbReference>
<evidence type="ECO:0000256" key="3">
    <source>
        <dbReference type="ARBA" id="ARBA00022737"/>
    </source>
</evidence>
<dbReference type="InterPro" id="IPR002048">
    <property type="entry name" value="EF_hand_dom"/>
</dbReference>
<evidence type="ECO:0000256" key="2">
    <source>
        <dbReference type="ARBA" id="ARBA00005253"/>
    </source>
</evidence>
<feature type="domain" description="EF-hand" evidence="6">
    <location>
        <begin position="131"/>
        <end position="166"/>
    </location>
</feature>
<keyword evidence="3" id="KW-0677">Repeat</keyword>
<dbReference type="PROSITE" id="PS00018">
    <property type="entry name" value="EF_HAND_1"/>
    <property type="match status" value="2"/>
</dbReference>
<dbReference type="GO" id="GO:0016460">
    <property type="term" value="C:myosin II complex"/>
    <property type="evidence" value="ECO:0007669"/>
    <property type="project" value="TreeGrafter"/>
</dbReference>
<comment type="subcellular location">
    <subcellularLocation>
        <location evidence="1">Cytoplasm</location>
        <location evidence="1">Cytoskeleton</location>
    </subcellularLocation>
</comment>
<dbReference type="PANTHER" id="PTHR23048">
    <property type="entry name" value="MYOSIN LIGHT CHAIN 1, 3"/>
    <property type="match status" value="1"/>
</dbReference>
<evidence type="ECO:0000259" key="6">
    <source>
        <dbReference type="PROSITE" id="PS50222"/>
    </source>
</evidence>
<reference evidence="8 9" key="1">
    <citation type="submission" date="2016-02" db="EMBL/GenBank/DDBJ databases">
        <title>Genome analysis of coral dinoflagellate symbionts highlights evolutionary adaptations to a symbiotic lifestyle.</title>
        <authorList>
            <person name="Aranda M."/>
            <person name="Li Y."/>
            <person name="Liew Y.J."/>
            <person name="Baumgarten S."/>
            <person name="Simakov O."/>
            <person name="Wilson M."/>
            <person name="Piel J."/>
            <person name="Ashoor H."/>
            <person name="Bougouffa S."/>
            <person name="Bajic V.B."/>
            <person name="Ryu T."/>
            <person name="Ravasi T."/>
            <person name="Bayer T."/>
            <person name="Micklem G."/>
            <person name="Kim H."/>
            <person name="Bhak J."/>
            <person name="Lajeunesse T.C."/>
            <person name="Voolstra C.R."/>
        </authorList>
    </citation>
    <scope>NUCLEOTIDE SEQUENCE [LARGE SCALE GENOMIC DNA]</scope>
    <source>
        <strain evidence="8 9">CCMP2467</strain>
    </source>
</reference>
<dbReference type="Gene3D" id="1.10.238.10">
    <property type="entry name" value="EF-hand"/>
    <property type="match status" value="2"/>
</dbReference>
<gene>
    <name evidence="8" type="primary">Icl1e</name>
    <name evidence="8" type="ORF">AK812_SmicGene29962</name>
    <name evidence="7" type="ORF">AK812_SmicGene36322</name>
</gene>
<evidence type="ECO:0000313" key="9">
    <source>
        <dbReference type="Proteomes" id="UP000186817"/>
    </source>
</evidence>
<dbReference type="EMBL" id="LSRX01000800">
    <property type="protein sequence ID" value="OLP88700.1"/>
    <property type="molecule type" value="Genomic_DNA"/>
</dbReference>
<feature type="domain" description="EF-hand" evidence="6">
    <location>
        <begin position="59"/>
        <end position="94"/>
    </location>
</feature>
<dbReference type="AlphaFoldDB" id="A0A1Q9D0L0"/>
<dbReference type="Pfam" id="PF13499">
    <property type="entry name" value="EF-hand_7"/>
    <property type="match status" value="2"/>
</dbReference>
<dbReference type="EMBL" id="LSRX01001152">
    <property type="protein sequence ID" value="OLP82962.1"/>
    <property type="molecule type" value="Genomic_DNA"/>
</dbReference>
<dbReference type="CDD" id="cd00051">
    <property type="entry name" value="EFh"/>
    <property type="match status" value="2"/>
</dbReference>
<keyword evidence="5" id="KW-0206">Cytoskeleton</keyword>
<name>A0A1Q9D0L0_SYMMI</name>
<dbReference type="FunFam" id="1.10.238.10:FF:000001">
    <property type="entry name" value="Calmodulin 1"/>
    <property type="match status" value="1"/>
</dbReference>
<dbReference type="InterPro" id="IPR018247">
    <property type="entry name" value="EF_Hand_1_Ca_BS"/>
</dbReference>
<dbReference type="InterPro" id="IPR011992">
    <property type="entry name" value="EF-hand-dom_pair"/>
</dbReference>
<evidence type="ECO:0000313" key="8">
    <source>
        <dbReference type="EMBL" id="OLP88700.1"/>
    </source>
</evidence>
<keyword evidence="4" id="KW-0106">Calcium</keyword>
<evidence type="ECO:0000256" key="1">
    <source>
        <dbReference type="ARBA" id="ARBA00004245"/>
    </source>
</evidence>
<feature type="domain" description="EF-hand" evidence="6">
    <location>
        <begin position="167"/>
        <end position="202"/>
    </location>
</feature>
<evidence type="ECO:0000256" key="4">
    <source>
        <dbReference type="ARBA" id="ARBA00022837"/>
    </source>
</evidence>
<dbReference type="SMART" id="SM00054">
    <property type="entry name" value="EFh"/>
    <property type="match status" value="4"/>
</dbReference>
<dbReference type="PROSITE" id="PS50222">
    <property type="entry name" value="EF_HAND_2"/>
    <property type="match status" value="3"/>
</dbReference>